<dbReference type="PANTHER" id="PTHR22844:SF336">
    <property type="entry name" value="PROTEIN JINGUBANG"/>
    <property type="match status" value="1"/>
</dbReference>
<sequence>MSTSSVADEDFANRNNSFFVYNPNRLSGEGFPMMMSPCNQSFLPFTKSSWSNFSDTASQKIPQNGLIGSLIRKEGHIYSWLPRMTFFILEEGLLYFTSWDMTFKVWIIGNSKCIESVKAHDDAVNSMVASVDGMVYTDSADRMVKV</sequence>
<organism evidence="1 2">
    <name type="scientific">Fraxinus pennsylvanica</name>
    <dbReference type="NCBI Taxonomy" id="56036"/>
    <lineage>
        <taxon>Eukaryota</taxon>
        <taxon>Viridiplantae</taxon>
        <taxon>Streptophyta</taxon>
        <taxon>Embryophyta</taxon>
        <taxon>Tracheophyta</taxon>
        <taxon>Spermatophyta</taxon>
        <taxon>Magnoliopsida</taxon>
        <taxon>eudicotyledons</taxon>
        <taxon>Gunneridae</taxon>
        <taxon>Pentapetalae</taxon>
        <taxon>asterids</taxon>
        <taxon>lamiids</taxon>
        <taxon>Lamiales</taxon>
        <taxon>Oleaceae</taxon>
        <taxon>Oleeae</taxon>
        <taxon>Fraxinus</taxon>
    </lineage>
</organism>
<evidence type="ECO:0000313" key="1">
    <source>
        <dbReference type="EMBL" id="CAI9755792.1"/>
    </source>
</evidence>
<dbReference type="SUPFAM" id="SSF50978">
    <property type="entry name" value="WD40 repeat-like"/>
    <property type="match status" value="1"/>
</dbReference>
<keyword evidence="2" id="KW-1185">Reference proteome</keyword>
<dbReference type="EMBL" id="OU503037">
    <property type="protein sequence ID" value="CAI9755792.1"/>
    <property type="molecule type" value="Genomic_DNA"/>
</dbReference>
<dbReference type="Proteomes" id="UP000834106">
    <property type="component" value="Chromosome 2"/>
</dbReference>
<proteinExistence type="predicted"/>
<dbReference type="Gene3D" id="2.130.10.10">
    <property type="entry name" value="YVTN repeat-like/Quinoprotein amine dehydrogenase"/>
    <property type="match status" value="1"/>
</dbReference>
<dbReference type="AlphaFoldDB" id="A0AAD1YR57"/>
<protein>
    <submittedName>
        <fullName evidence="1">Uncharacterized protein</fullName>
    </submittedName>
</protein>
<dbReference type="InterPro" id="IPR045182">
    <property type="entry name" value="JINGUBANG-like"/>
</dbReference>
<gene>
    <name evidence="1" type="ORF">FPE_LOCUS3223</name>
</gene>
<dbReference type="InterPro" id="IPR015943">
    <property type="entry name" value="WD40/YVTN_repeat-like_dom_sf"/>
</dbReference>
<dbReference type="InterPro" id="IPR036322">
    <property type="entry name" value="WD40_repeat_dom_sf"/>
</dbReference>
<dbReference type="PANTHER" id="PTHR22844">
    <property type="entry name" value="F-BOX AND WD40 DOMAIN PROTEIN"/>
    <property type="match status" value="1"/>
</dbReference>
<name>A0AAD1YR57_9LAMI</name>
<accession>A0AAD1YR57</accession>
<reference evidence="1" key="1">
    <citation type="submission" date="2023-05" db="EMBL/GenBank/DDBJ databases">
        <authorList>
            <person name="Huff M."/>
        </authorList>
    </citation>
    <scope>NUCLEOTIDE SEQUENCE</scope>
</reference>
<evidence type="ECO:0000313" key="2">
    <source>
        <dbReference type="Proteomes" id="UP000834106"/>
    </source>
</evidence>